<evidence type="ECO:0000313" key="5">
    <source>
        <dbReference type="Proteomes" id="UP001519667"/>
    </source>
</evidence>
<evidence type="ECO:0000259" key="2">
    <source>
        <dbReference type="Pfam" id="PF00534"/>
    </source>
</evidence>
<evidence type="ECO:0000259" key="3">
    <source>
        <dbReference type="Pfam" id="PF13579"/>
    </source>
</evidence>
<gene>
    <name evidence="4" type="ORF">J7302_00810</name>
</gene>
<organism evidence="4 5">
    <name type="scientific">Metapseudomonas boanensis</name>
    <dbReference type="NCBI Taxonomy" id="2822138"/>
    <lineage>
        <taxon>Bacteria</taxon>
        <taxon>Pseudomonadati</taxon>
        <taxon>Pseudomonadota</taxon>
        <taxon>Gammaproteobacteria</taxon>
        <taxon>Pseudomonadales</taxon>
        <taxon>Pseudomonadaceae</taxon>
        <taxon>Metapseudomonas</taxon>
    </lineage>
</organism>
<sequence>MKLLLVSQYFWPETFIINDLVRKLSEQGHEVVVATGKPNYPGGDVFDGYTAGGVQREHFAGDVEVIRVPLWPRGQGGARNLILNYLSFVTTGLALLPWLLRGRKFDAILVFAPSPITQVIPAILLKWLKRSHLAVWVQDLWPESLAATGFVRDPRLLRMVGWMVRGIYACCDTLLLQSRAFADPVARYASRGKLVYYPNSIALPAETTAPIKVPSELLDEMERNFSLVFAGNIGTAQAIETVVEAAGQLKHEPGLKLVLVGSGSRLDWVRERKEALGLDNLILAGRFPMEAMPQIFERSSALLVSLKDEEIFAYTIPSKVQAYLAAGKPVIASLRGEGARVVEEAGAGKSCEPENAEALVASILALKGMSPAEREEAGAAGRRYFSEHFDMDRQVDRLVDILESRAKKKGGV</sequence>
<keyword evidence="5" id="KW-1185">Reference proteome</keyword>
<dbReference type="Proteomes" id="UP001519667">
    <property type="component" value="Unassembled WGS sequence"/>
</dbReference>
<evidence type="ECO:0000313" key="4">
    <source>
        <dbReference type="EMBL" id="MBT8764701.1"/>
    </source>
</evidence>
<keyword evidence="1" id="KW-0472">Membrane</keyword>
<dbReference type="EMBL" id="JAGTIS010000001">
    <property type="protein sequence ID" value="MBT8764701.1"/>
    <property type="molecule type" value="Genomic_DNA"/>
</dbReference>
<evidence type="ECO:0000256" key="1">
    <source>
        <dbReference type="SAM" id="Phobius"/>
    </source>
</evidence>
<dbReference type="PANTHER" id="PTHR12526">
    <property type="entry name" value="GLYCOSYLTRANSFERASE"/>
    <property type="match status" value="1"/>
</dbReference>
<comment type="caution">
    <text evidence="4">The sequence shown here is derived from an EMBL/GenBank/DDBJ whole genome shotgun (WGS) entry which is preliminary data.</text>
</comment>
<name>A0ABS5XAI7_9GAMM</name>
<keyword evidence="1" id="KW-1133">Transmembrane helix</keyword>
<protein>
    <submittedName>
        <fullName evidence="4">Glycosyltransferase family 4 protein</fullName>
    </submittedName>
</protein>
<dbReference type="CDD" id="cd03794">
    <property type="entry name" value="GT4_WbuB-like"/>
    <property type="match status" value="1"/>
</dbReference>
<dbReference type="InterPro" id="IPR028098">
    <property type="entry name" value="Glyco_trans_4-like_N"/>
</dbReference>
<keyword evidence="1" id="KW-0812">Transmembrane</keyword>
<accession>A0ABS5XAI7</accession>
<dbReference type="RefSeq" id="WP_215368870.1">
    <property type="nucleotide sequence ID" value="NZ_JAGTIS010000001.1"/>
</dbReference>
<dbReference type="SUPFAM" id="SSF53756">
    <property type="entry name" value="UDP-Glycosyltransferase/glycogen phosphorylase"/>
    <property type="match status" value="1"/>
</dbReference>
<reference evidence="4 5" key="1">
    <citation type="submission" date="2021-04" db="EMBL/GenBank/DDBJ databases">
        <title>Pseudomonas boanensis sp. nov., a bacterium isolated from river water used for household purposes in Boane District, Mozambique.</title>
        <authorList>
            <person name="Nicklasson M."/>
            <person name="Martin-Rodriguez A.J."/>
            <person name="Thorell K."/>
            <person name="Neves L."/>
            <person name="Mussagy A."/>
            <person name="Rydberg H.A."/>
            <person name="Hernroth B."/>
            <person name="Svensson-Stadler L."/>
            <person name="Sjoling A."/>
        </authorList>
    </citation>
    <scope>NUCLEOTIDE SEQUENCE [LARGE SCALE GENOMIC DNA]</scope>
    <source>
        <strain evidence="4 5">DB1</strain>
    </source>
</reference>
<dbReference type="Gene3D" id="3.40.50.2000">
    <property type="entry name" value="Glycogen Phosphorylase B"/>
    <property type="match status" value="2"/>
</dbReference>
<proteinExistence type="predicted"/>
<dbReference type="Pfam" id="PF00534">
    <property type="entry name" value="Glycos_transf_1"/>
    <property type="match status" value="1"/>
</dbReference>
<dbReference type="Pfam" id="PF13579">
    <property type="entry name" value="Glyco_trans_4_4"/>
    <property type="match status" value="1"/>
</dbReference>
<feature type="domain" description="Glycosyltransferase subfamily 4-like N-terminal" evidence="3">
    <location>
        <begin position="17"/>
        <end position="199"/>
    </location>
</feature>
<feature type="transmembrane region" description="Helical" evidence="1">
    <location>
        <begin position="81"/>
        <end position="100"/>
    </location>
</feature>
<dbReference type="InterPro" id="IPR001296">
    <property type="entry name" value="Glyco_trans_1"/>
</dbReference>
<feature type="domain" description="Glycosyl transferase family 1" evidence="2">
    <location>
        <begin position="224"/>
        <end position="382"/>
    </location>
</feature>